<dbReference type="InterPro" id="IPR038740">
    <property type="entry name" value="BioF2-like_GNAT_dom"/>
</dbReference>
<dbReference type="InterPro" id="IPR016181">
    <property type="entry name" value="Acyl_CoA_acyltransferase"/>
</dbReference>
<accession>A0ABW4XNQ2</accession>
<dbReference type="RefSeq" id="WP_345340845.1">
    <property type="nucleotide sequence ID" value="NZ_BAABLI010000017.1"/>
</dbReference>
<sequence length="408" mass="46574">MGDVSQGIELPVVSQGHVASISEMVSEAIASQVSTSSLTVERLTAEQFSQSRKEWDQLLARSNADPLFLSWAWNYSWWSCWQEVLGLELCVISVRSSEGQLLGIAPLYLHTVNYSGLTQVTRLQSIGNAWKMAPTVRSEYMGFIVDSEVELAAYQAIWQYLNDQLHWDELVLCDLDKESRGYRVLAALARMSQCRFSVASEDSGVKVGVEGSFEHYLSTLGRNTRLKLYNRRNRLAEAGAIEHIKLSASDYPQFFQQLNQLHATRWGRGCYTGLSEQFHLKLLSYLPEKNAHCLLMKQGEQVISALYDLELGGNRYNLQAGYLEHYHNKVSLGTLHLGYGLEQAWQTQDCRGYDLLAGSGKHSFYKRHLGRKLTQFATVRIIRSGKNTAWYRLFERLPSKWRQKLKRN</sequence>
<protein>
    <submittedName>
        <fullName evidence="2">GNAT family N-acetyltransferase</fullName>
    </submittedName>
</protein>
<dbReference type="Pfam" id="PF13480">
    <property type="entry name" value="Acetyltransf_6"/>
    <property type="match status" value="1"/>
</dbReference>
<evidence type="ECO:0000259" key="1">
    <source>
        <dbReference type="Pfam" id="PF13480"/>
    </source>
</evidence>
<dbReference type="EMBL" id="JBHUHT010000011">
    <property type="protein sequence ID" value="MFD2095968.1"/>
    <property type="molecule type" value="Genomic_DNA"/>
</dbReference>
<keyword evidence="3" id="KW-1185">Reference proteome</keyword>
<proteinExistence type="predicted"/>
<name>A0ABW4XNQ2_9GAMM</name>
<reference evidence="3" key="1">
    <citation type="journal article" date="2019" name="Int. J. Syst. Evol. Microbiol.">
        <title>The Global Catalogue of Microorganisms (GCM) 10K type strain sequencing project: providing services to taxonomists for standard genome sequencing and annotation.</title>
        <authorList>
            <consortium name="The Broad Institute Genomics Platform"/>
            <consortium name="The Broad Institute Genome Sequencing Center for Infectious Disease"/>
            <person name="Wu L."/>
            <person name="Ma J."/>
        </authorList>
    </citation>
    <scope>NUCLEOTIDE SEQUENCE [LARGE SCALE GENOMIC DNA]</scope>
    <source>
        <strain evidence="3">CGMCC 1.10992</strain>
    </source>
</reference>
<comment type="caution">
    <text evidence="2">The sequence shown here is derived from an EMBL/GenBank/DDBJ whole genome shotgun (WGS) entry which is preliminary data.</text>
</comment>
<evidence type="ECO:0000313" key="3">
    <source>
        <dbReference type="Proteomes" id="UP001597380"/>
    </source>
</evidence>
<organism evidence="2 3">
    <name type="scientific">Corallincola platygyrae</name>
    <dbReference type="NCBI Taxonomy" id="1193278"/>
    <lineage>
        <taxon>Bacteria</taxon>
        <taxon>Pseudomonadati</taxon>
        <taxon>Pseudomonadota</taxon>
        <taxon>Gammaproteobacteria</taxon>
        <taxon>Alteromonadales</taxon>
        <taxon>Psychromonadaceae</taxon>
        <taxon>Corallincola</taxon>
    </lineage>
</organism>
<feature type="domain" description="BioF2-like acetyltransferase" evidence="1">
    <location>
        <begin position="222"/>
        <end position="367"/>
    </location>
</feature>
<dbReference type="Gene3D" id="3.40.630.30">
    <property type="match status" value="1"/>
</dbReference>
<dbReference type="SUPFAM" id="SSF55729">
    <property type="entry name" value="Acyl-CoA N-acyltransferases (Nat)"/>
    <property type="match status" value="1"/>
</dbReference>
<dbReference type="Proteomes" id="UP001597380">
    <property type="component" value="Unassembled WGS sequence"/>
</dbReference>
<evidence type="ECO:0000313" key="2">
    <source>
        <dbReference type="EMBL" id="MFD2095968.1"/>
    </source>
</evidence>
<gene>
    <name evidence="2" type="ORF">ACFSJ3_08235</name>
</gene>